<accession>A0A939PI19</accession>
<comment type="caution">
    <text evidence="2">The sequence shown here is derived from an EMBL/GenBank/DDBJ whole genome shotgun (WGS) entry which is preliminary data.</text>
</comment>
<feature type="transmembrane region" description="Helical" evidence="1">
    <location>
        <begin position="52"/>
        <end position="73"/>
    </location>
</feature>
<reference evidence="2" key="1">
    <citation type="submission" date="2021-03" db="EMBL/GenBank/DDBJ databases">
        <authorList>
            <person name="Kanchanasin P."/>
            <person name="Saeng-In P."/>
            <person name="Phongsopitanun W."/>
            <person name="Yuki M."/>
            <person name="Kudo T."/>
            <person name="Ohkuma M."/>
            <person name="Tanasupawat S."/>
        </authorList>
    </citation>
    <scope>NUCLEOTIDE SEQUENCE</scope>
    <source>
        <strain evidence="2">GKU 128</strain>
    </source>
</reference>
<keyword evidence="1" id="KW-0472">Membrane</keyword>
<proteinExistence type="predicted"/>
<evidence type="ECO:0000313" key="3">
    <source>
        <dbReference type="Proteomes" id="UP000669179"/>
    </source>
</evidence>
<sequence length="154" mass="15868">MNKVLLSVHVLAAIIFIGPVTVAASMFPPLARRALEGDGDLGVLRTLHRISLGYAFGGIIVPVFGLAVALGMGVLGDTWLIISIVLTLVAALVLALKVIPDQAGLLAGMDGDEQARAALMPKAKALSMVTGMFALLWAVVVVLMIVRPGSSTGA</sequence>
<feature type="transmembrane region" description="Helical" evidence="1">
    <location>
        <begin position="6"/>
        <end position="31"/>
    </location>
</feature>
<dbReference type="RefSeq" id="WP_208257435.1">
    <property type="nucleotide sequence ID" value="NZ_JAGEOJ010000008.1"/>
</dbReference>
<dbReference type="Proteomes" id="UP000669179">
    <property type="component" value="Unassembled WGS sequence"/>
</dbReference>
<gene>
    <name evidence="2" type="ORF">J4573_20805</name>
</gene>
<evidence type="ECO:0000313" key="2">
    <source>
        <dbReference type="EMBL" id="MBO2449554.1"/>
    </source>
</evidence>
<dbReference type="EMBL" id="JAGEOJ010000008">
    <property type="protein sequence ID" value="MBO2449554.1"/>
    <property type="molecule type" value="Genomic_DNA"/>
</dbReference>
<keyword evidence="3" id="KW-1185">Reference proteome</keyword>
<protein>
    <recommendedName>
        <fullName evidence="4">DUF2269 family protein</fullName>
    </recommendedName>
</protein>
<evidence type="ECO:0008006" key="4">
    <source>
        <dbReference type="Google" id="ProtNLM"/>
    </source>
</evidence>
<keyword evidence="1" id="KW-0812">Transmembrane</keyword>
<evidence type="ECO:0000256" key="1">
    <source>
        <dbReference type="SAM" id="Phobius"/>
    </source>
</evidence>
<name>A0A939PI19_9ACTN</name>
<feature type="transmembrane region" description="Helical" evidence="1">
    <location>
        <begin position="125"/>
        <end position="146"/>
    </location>
</feature>
<organism evidence="2 3">
    <name type="scientific">Actinomadura barringtoniae</name>
    <dbReference type="NCBI Taxonomy" id="1427535"/>
    <lineage>
        <taxon>Bacteria</taxon>
        <taxon>Bacillati</taxon>
        <taxon>Actinomycetota</taxon>
        <taxon>Actinomycetes</taxon>
        <taxon>Streptosporangiales</taxon>
        <taxon>Thermomonosporaceae</taxon>
        <taxon>Actinomadura</taxon>
    </lineage>
</organism>
<keyword evidence="1" id="KW-1133">Transmembrane helix</keyword>
<dbReference type="AlphaFoldDB" id="A0A939PI19"/>
<feature type="transmembrane region" description="Helical" evidence="1">
    <location>
        <begin position="79"/>
        <end position="99"/>
    </location>
</feature>